<accession>A0A644YED5</accession>
<protein>
    <submittedName>
        <fullName evidence="1">Uncharacterized protein</fullName>
    </submittedName>
</protein>
<reference evidence="1" key="1">
    <citation type="submission" date="2019-08" db="EMBL/GenBank/DDBJ databases">
        <authorList>
            <person name="Kucharzyk K."/>
            <person name="Murdoch R.W."/>
            <person name="Higgins S."/>
            <person name="Loffler F."/>
        </authorList>
    </citation>
    <scope>NUCLEOTIDE SEQUENCE</scope>
</reference>
<proteinExistence type="predicted"/>
<comment type="caution">
    <text evidence="1">The sequence shown here is derived from an EMBL/GenBank/DDBJ whole genome shotgun (WGS) entry which is preliminary data.</text>
</comment>
<evidence type="ECO:0000313" key="1">
    <source>
        <dbReference type="EMBL" id="MPM27022.1"/>
    </source>
</evidence>
<organism evidence="1">
    <name type="scientific">bioreactor metagenome</name>
    <dbReference type="NCBI Taxonomy" id="1076179"/>
    <lineage>
        <taxon>unclassified sequences</taxon>
        <taxon>metagenomes</taxon>
        <taxon>ecological metagenomes</taxon>
    </lineage>
</organism>
<gene>
    <name evidence="1" type="ORF">SDC9_73527</name>
</gene>
<name>A0A644YED5_9ZZZZ</name>
<sequence length="302" mass="35036">MYWQKDMAKISHIFLNKNKKMETGRNRSTGWQHAKLTGHINESNVEKLFSDDNFKRNFCERIGILPIEKVKVGGLYEKDVDCILGGKTKSKTDLQLELSNGSLINISIKKGLGGQVYLIGVDRFISGFEKQFNKKVPDDINEFLHFYFYGNEKTSQILSDRKFIEGMPPTILKYQKNHNRLVWEHLCRYNKDGADNLLNWFKYNISEITEFCFSRGLAINESEWAHYVWYINLLGEEDVDMLISIDEIKKSAANHADQILPGSKNGGSTIQLPFGFVQWHQCQIQFHHSFSKISDIIRNEIE</sequence>
<dbReference type="EMBL" id="VSSQ01004887">
    <property type="protein sequence ID" value="MPM27022.1"/>
    <property type="molecule type" value="Genomic_DNA"/>
</dbReference>
<dbReference type="AlphaFoldDB" id="A0A644YED5"/>